<protein>
    <recommendedName>
        <fullName evidence="5">Protein kinase domain-containing protein</fullName>
    </recommendedName>
</protein>
<dbReference type="PANTHER" id="PTHR24418">
    <property type="entry name" value="TYROSINE-PROTEIN KINASE"/>
    <property type="match status" value="1"/>
</dbReference>
<dbReference type="AlphaFoldDB" id="A0A0B1STX3"/>
<evidence type="ECO:0000256" key="1">
    <source>
        <dbReference type="ARBA" id="ARBA00022741"/>
    </source>
</evidence>
<feature type="domain" description="Protein kinase" evidence="5">
    <location>
        <begin position="1"/>
        <end position="209"/>
    </location>
</feature>
<feature type="region of interest" description="Disordered" evidence="4">
    <location>
        <begin position="218"/>
        <end position="274"/>
    </location>
</feature>
<feature type="compositionally biased region" description="Basic residues" evidence="4">
    <location>
        <begin position="260"/>
        <end position="274"/>
    </location>
</feature>
<dbReference type="OrthoDB" id="3256376at2759"/>
<dbReference type="PROSITE" id="PS50011">
    <property type="entry name" value="PROTEIN_KINASE_DOM"/>
    <property type="match status" value="1"/>
</dbReference>
<keyword evidence="7" id="KW-1185">Reference proteome</keyword>
<gene>
    <name evidence="6" type="ORF">OESDEN_12882</name>
</gene>
<sequence length="274" mass="31676">MGAAWGTEYLHRSNVLHRDIAARNCLYDEDKIVSNLSLIKGKVKISDFGLSRRGSMYKMKTAKKMPIKWMAPESVANFIFSQKTDVYCFGVKISDFGLSRRGSMYKMKTAKKMPIKWMAPESVSNFIFSQKTDVYSFGVLIYEIFSGKEPYDGVTNSLTKKMILEGQLNQFPEGTPLKLVEFVKERMWSKDPYERFDMTQIVDWLERYTGLALDIPQDSIVGPDGREEEQRISEGETGSKTRERTRRTAETSTTNQLMSKMRRRSEKQLRSKKK</sequence>
<feature type="compositionally biased region" description="Basic and acidic residues" evidence="4">
    <location>
        <begin position="224"/>
        <end position="249"/>
    </location>
</feature>
<dbReference type="Pfam" id="PF07714">
    <property type="entry name" value="PK_Tyr_Ser-Thr"/>
    <property type="match status" value="1"/>
</dbReference>
<dbReference type="Proteomes" id="UP000053660">
    <property type="component" value="Unassembled WGS sequence"/>
</dbReference>
<evidence type="ECO:0000313" key="6">
    <source>
        <dbReference type="EMBL" id="KHJ87346.1"/>
    </source>
</evidence>
<dbReference type="GO" id="GO:0046872">
    <property type="term" value="F:metal ion binding"/>
    <property type="evidence" value="ECO:0007669"/>
    <property type="project" value="UniProtKB-KW"/>
</dbReference>
<accession>A0A0B1STX3</accession>
<dbReference type="EMBL" id="KN557962">
    <property type="protein sequence ID" value="KHJ87346.1"/>
    <property type="molecule type" value="Genomic_DNA"/>
</dbReference>
<dbReference type="GO" id="GO:0005524">
    <property type="term" value="F:ATP binding"/>
    <property type="evidence" value="ECO:0007669"/>
    <property type="project" value="UniProtKB-KW"/>
</dbReference>
<keyword evidence="1" id="KW-0547">Nucleotide-binding</keyword>
<evidence type="ECO:0000259" key="5">
    <source>
        <dbReference type="PROSITE" id="PS50011"/>
    </source>
</evidence>
<feature type="binding site" evidence="3">
    <location>
        <position position="95"/>
    </location>
    <ligand>
        <name>Mg(2+)</name>
        <dbReference type="ChEBI" id="CHEBI:18420"/>
    </ligand>
</feature>
<dbReference type="InterPro" id="IPR020635">
    <property type="entry name" value="Tyr_kinase_cat_dom"/>
</dbReference>
<dbReference type="InterPro" id="IPR000719">
    <property type="entry name" value="Prot_kinase_dom"/>
</dbReference>
<name>A0A0B1STX3_OESDE</name>
<dbReference type="PIRSF" id="PIRSF000615">
    <property type="entry name" value="TyrPK_CSF1-R"/>
    <property type="match status" value="1"/>
</dbReference>
<dbReference type="SMART" id="SM00219">
    <property type="entry name" value="TyrKc"/>
    <property type="match status" value="1"/>
</dbReference>
<evidence type="ECO:0000256" key="4">
    <source>
        <dbReference type="SAM" id="MobiDB-lite"/>
    </source>
</evidence>
<dbReference type="InterPro" id="IPR011009">
    <property type="entry name" value="Kinase-like_dom_sf"/>
</dbReference>
<keyword evidence="3" id="KW-0460">Magnesium</keyword>
<dbReference type="InterPro" id="IPR050198">
    <property type="entry name" value="Non-receptor_tyrosine_kinases"/>
</dbReference>
<evidence type="ECO:0000313" key="7">
    <source>
        <dbReference type="Proteomes" id="UP000053660"/>
    </source>
</evidence>
<dbReference type="InterPro" id="IPR008266">
    <property type="entry name" value="Tyr_kinase_AS"/>
</dbReference>
<evidence type="ECO:0000256" key="2">
    <source>
        <dbReference type="ARBA" id="ARBA00022840"/>
    </source>
</evidence>
<dbReference type="GO" id="GO:0004713">
    <property type="term" value="F:protein tyrosine kinase activity"/>
    <property type="evidence" value="ECO:0007669"/>
    <property type="project" value="InterPro"/>
</dbReference>
<proteinExistence type="predicted"/>
<dbReference type="Gene3D" id="1.10.510.10">
    <property type="entry name" value="Transferase(Phosphotransferase) domain 1"/>
    <property type="match status" value="2"/>
</dbReference>
<dbReference type="InterPro" id="IPR001245">
    <property type="entry name" value="Ser-Thr/Tyr_kinase_cat_dom"/>
</dbReference>
<keyword evidence="2" id="KW-0067">ATP-binding</keyword>
<reference evidence="6 7" key="1">
    <citation type="submission" date="2014-03" db="EMBL/GenBank/DDBJ databases">
        <title>Draft genome of the hookworm Oesophagostomum dentatum.</title>
        <authorList>
            <person name="Mitreva M."/>
        </authorList>
    </citation>
    <scope>NUCLEOTIDE SEQUENCE [LARGE SCALE GENOMIC DNA]</scope>
    <source>
        <strain evidence="6 7">OD-Hann</strain>
    </source>
</reference>
<dbReference type="SUPFAM" id="SSF56112">
    <property type="entry name" value="Protein kinase-like (PK-like)"/>
    <property type="match status" value="2"/>
</dbReference>
<dbReference type="PROSITE" id="PS00109">
    <property type="entry name" value="PROTEIN_KINASE_TYR"/>
    <property type="match status" value="1"/>
</dbReference>
<organism evidence="6 7">
    <name type="scientific">Oesophagostomum dentatum</name>
    <name type="common">Nodular worm</name>
    <dbReference type="NCBI Taxonomy" id="61180"/>
    <lineage>
        <taxon>Eukaryota</taxon>
        <taxon>Metazoa</taxon>
        <taxon>Ecdysozoa</taxon>
        <taxon>Nematoda</taxon>
        <taxon>Chromadorea</taxon>
        <taxon>Rhabditida</taxon>
        <taxon>Rhabditina</taxon>
        <taxon>Rhabditomorpha</taxon>
        <taxon>Strongyloidea</taxon>
        <taxon>Strongylidae</taxon>
        <taxon>Oesophagostomum</taxon>
    </lineage>
</organism>
<evidence type="ECO:0000256" key="3">
    <source>
        <dbReference type="PIRSR" id="PIRSR000615-3"/>
    </source>
</evidence>
<keyword evidence="3" id="KW-0479">Metal-binding</keyword>